<evidence type="ECO:0000256" key="1">
    <source>
        <dbReference type="SAM" id="Phobius"/>
    </source>
</evidence>
<keyword evidence="1" id="KW-0472">Membrane</keyword>
<accession>A0A0F3GS61</accession>
<proteinExistence type="predicted"/>
<dbReference type="AlphaFoldDB" id="A0A0F3GS61"/>
<keyword evidence="1" id="KW-1133">Transmembrane helix</keyword>
<keyword evidence="3" id="KW-1185">Reference proteome</keyword>
<name>A0A0F3GS61_9BACT</name>
<comment type="caution">
    <text evidence="2">The sequence shown here is derived from an EMBL/GenBank/DDBJ whole genome shotgun (WGS) entry which is preliminary data.</text>
</comment>
<feature type="transmembrane region" description="Helical" evidence="1">
    <location>
        <begin position="18"/>
        <end position="35"/>
    </location>
</feature>
<reference evidence="2 3" key="1">
    <citation type="submission" date="2015-02" db="EMBL/GenBank/DDBJ databases">
        <title>Single-cell genomics of uncultivated deep-branching MTB reveals a conserved set of magnetosome genes.</title>
        <authorList>
            <person name="Kolinko S."/>
            <person name="Richter M."/>
            <person name="Glockner F.O."/>
            <person name="Brachmann A."/>
            <person name="Schuler D."/>
        </authorList>
    </citation>
    <scope>NUCLEOTIDE SEQUENCE [LARGE SCALE GENOMIC DNA]</scope>
    <source>
        <strain evidence="2">TM-1</strain>
    </source>
</reference>
<keyword evidence="1" id="KW-0812">Transmembrane</keyword>
<gene>
    <name evidence="2" type="ORF">MBAV_003150</name>
</gene>
<protein>
    <submittedName>
        <fullName evidence="2">Uncharacterized protein</fullName>
    </submittedName>
</protein>
<organism evidence="2 3">
    <name type="scientific">Candidatus Magnetobacterium bavaricum</name>
    <dbReference type="NCBI Taxonomy" id="29290"/>
    <lineage>
        <taxon>Bacteria</taxon>
        <taxon>Pseudomonadati</taxon>
        <taxon>Nitrospirota</taxon>
        <taxon>Thermodesulfovibrionia</taxon>
        <taxon>Thermodesulfovibrionales</taxon>
        <taxon>Candidatus Magnetobacteriaceae</taxon>
        <taxon>Candidatus Magnetobacterium</taxon>
    </lineage>
</organism>
<dbReference type="EMBL" id="LACI01001345">
    <property type="protein sequence ID" value="KJU84657.1"/>
    <property type="molecule type" value="Genomic_DNA"/>
</dbReference>
<sequence>MERWEIYNFGRQAVWHSFYAHLLAHLYSISLIVYIKEGTQAGTLPIPYTLYRRGGRCIAYE</sequence>
<evidence type="ECO:0000313" key="3">
    <source>
        <dbReference type="Proteomes" id="UP000033423"/>
    </source>
</evidence>
<dbReference type="Proteomes" id="UP000033423">
    <property type="component" value="Unassembled WGS sequence"/>
</dbReference>
<evidence type="ECO:0000313" key="2">
    <source>
        <dbReference type="EMBL" id="KJU84657.1"/>
    </source>
</evidence>